<evidence type="ECO:0000256" key="2">
    <source>
        <dbReference type="ARBA" id="ARBA00022448"/>
    </source>
</evidence>
<feature type="transmembrane region" description="Helical" evidence="10">
    <location>
        <begin position="129"/>
        <end position="149"/>
    </location>
</feature>
<keyword evidence="2" id="KW-0813">Transport</keyword>
<dbReference type="PIRSF" id="PIRSF006603">
    <property type="entry name" value="DinF"/>
    <property type="match status" value="1"/>
</dbReference>
<feature type="transmembrane region" description="Helical" evidence="10">
    <location>
        <begin position="161"/>
        <end position="180"/>
    </location>
</feature>
<keyword evidence="3" id="KW-0050">Antiport</keyword>
<name>A0A9D1ILI6_9BURK</name>
<dbReference type="AlphaFoldDB" id="A0A9D1ILI6"/>
<dbReference type="PANTHER" id="PTHR43298:SF2">
    <property type="entry name" value="FMN_FAD EXPORTER YEEO-RELATED"/>
    <property type="match status" value="1"/>
</dbReference>
<dbReference type="InterPro" id="IPR002528">
    <property type="entry name" value="MATE_fam"/>
</dbReference>
<evidence type="ECO:0000256" key="3">
    <source>
        <dbReference type="ARBA" id="ARBA00022449"/>
    </source>
</evidence>
<comment type="subcellular location">
    <subcellularLocation>
        <location evidence="1">Cell inner membrane</location>
        <topology evidence="1">Multi-pass membrane protein</topology>
    </subcellularLocation>
</comment>
<gene>
    <name evidence="11" type="ORF">IAC56_07120</name>
</gene>
<dbReference type="GO" id="GO:0015297">
    <property type="term" value="F:antiporter activity"/>
    <property type="evidence" value="ECO:0007669"/>
    <property type="project" value="UniProtKB-KW"/>
</dbReference>
<feature type="transmembrane region" description="Helical" evidence="10">
    <location>
        <begin position="378"/>
        <end position="400"/>
    </location>
</feature>
<keyword evidence="5 10" id="KW-0812">Transmembrane</keyword>
<keyword evidence="4" id="KW-1003">Cell membrane</keyword>
<dbReference type="InterPro" id="IPR050222">
    <property type="entry name" value="MATE_MdtK"/>
</dbReference>
<dbReference type="InterPro" id="IPR048279">
    <property type="entry name" value="MdtK-like"/>
</dbReference>
<dbReference type="Proteomes" id="UP000824083">
    <property type="component" value="Unassembled WGS sequence"/>
</dbReference>
<dbReference type="PANTHER" id="PTHR43298">
    <property type="entry name" value="MULTIDRUG RESISTANCE PROTEIN NORM-RELATED"/>
    <property type="match status" value="1"/>
</dbReference>
<dbReference type="EMBL" id="DVMY01000106">
    <property type="protein sequence ID" value="HIU38024.1"/>
    <property type="molecule type" value="Genomic_DNA"/>
</dbReference>
<evidence type="ECO:0000256" key="10">
    <source>
        <dbReference type="SAM" id="Phobius"/>
    </source>
</evidence>
<sequence length="448" mass="48709">MLEGSLWDKLIVFALPLAFTGMLQQLYNAADVAVLGRFVSDLAVAAVGNNVPVIGLIISFCMGLALGVNVVVARALGMKNDRKANEAVRTSFLTAIVFGVIALIIGQILANSAMDWLEVPAEVREHALVYLRFYLLGMPFIAIYNFLAAVFRSQGDTQTPLWALLIASLFNIGGNLFAVLVLDWGIAGVALATSLANLLSAVILFVKLTRLDGPLKLDVTQLLKLDVASLKSIVRIGLPAGIQGAVYSLSNLVIQSAINSLGPAAMAGSVAAFTIEINVYCFINAFALAATTFVSQNYGARNLERCYRVMWVTMGLNMCMTILMTALVLLFSRDLLGIFSNSEEVIALGMIRILWVVLPQPLSVVMDTLSGCMRGYGYSMPPAMITLIVICSVRLIWVYTAFPLAPTYETLMMVYPLSWLITMIGLIILYVRLVRTISSRKQLSVEEI</sequence>
<feature type="transmembrane region" description="Helical" evidence="10">
    <location>
        <begin position="186"/>
        <end position="206"/>
    </location>
</feature>
<evidence type="ECO:0000256" key="7">
    <source>
        <dbReference type="ARBA" id="ARBA00023065"/>
    </source>
</evidence>
<dbReference type="GO" id="GO:0005886">
    <property type="term" value="C:plasma membrane"/>
    <property type="evidence" value="ECO:0007669"/>
    <property type="project" value="UniProtKB-SubCell"/>
</dbReference>
<accession>A0A9D1ILI6</accession>
<dbReference type="GO" id="GO:0042910">
    <property type="term" value="F:xenobiotic transmembrane transporter activity"/>
    <property type="evidence" value="ECO:0007669"/>
    <property type="project" value="InterPro"/>
</dbReference>
<dbReference type="Pfam" id="PF01554">
    <property type="entry name" value="MatE"/>
    <property type="match status" value="2"/>
</dbReference>
<evidence type="ECO:0000313" key="11">
    <source>
        <dbReference type="EMBL" id="HIU38024.1"/>
    </source>
</evidence>
<keyword evidence="7" id="KW-0406">Ion transport</keyword>
<organism evidence="11 12">
    <name type="scientific">Candidatus Aphodousia faecigallinarum</name>
    <dbReference type="NCBI Taxonomy" id="2840677"/>
    <lineage>
        <taxon>Bacteria</taxon>
        <taxon>Pseudomonadati</taxon>
        <taxon>Pseudomonadota</taxon>
        <taxon>Betaproteobacteria</taxon>
        <taxon>Burkholderiales</taxon>
        <taxon>Sutterellaceae</taxon>
        <taxon>Sutterellaceae incertae sedis</taxon>
        <taxon>Candidatus Aphodousia</taxon>
    </lineage>
</organism>
<dbReference type="CDD" id="cd13138">
    <property type="entry name" value="MATE_yoeA_like"/>
    <property type="match status" value="1"/>
</dbReference>
<evidence type="ECO:0000313" key="12">
    <source>
        <dbReference type="Proteomes" id="UP000824083"/>
    </source>
</evidence>
<feature type="transmembrane region" description="Helical" evidence="10">
    <location>
        <begin position="52"/>
        <end position="76"/>
    </location>
</feature>
<dbReference type="GO" id="GO:0006811">
    <property type="term" value="P:monoatomic ion transport"/>
    <property type="evidence" value="ECO:0007669"/>
    <property type="project" value="UniProtKB-KW"/>
</dbReference>
<keyword evidence="8 10" id="KW-0472">Membrane</keyword>
<evidence type="ECO:0000256" key="5">
    <source>
        <dbReference type="ARBA" id="ARBA00022692"/>
    </source>
</evidence>
<comment type="caution">
    <text evidence="11">The sequence shown here is derived from an EMBL/GenBank/DDBJ whole genome shotgun (WGS) entry which is preliminary data.</text>
</comment>
<evidence type="ECO:0000256" key="1">
    <source>
        <dbReference type="ARBA" id="ARBA00004429"/>
    </source>
</evidence>
<feature type="transmembrane region" description="Helical" evidence="10">
    <location>
        <begin position="88"/>
        <end position="109"/>
    </location>
</feature>
<protein>
    <recommendedName>
        <fullName evidence="9">Multidrug-efflux transporter</fullName>
    </recommendedName>
</protein>
<evidence type="ECO:0000256" key="9">
    <source>
        <dbReference type="ARBA" id="ARBA00031636"/>
    </source>
</evidence>
<dbReference type="NCBIfam" id="TIGR00797">
    <property type="entry name" value="matE"/>
    <property type="match status" value="1"/>
</dbReference>
<evidence type="ECO:0000256" key="8">
    <source>
        <dbReference type="ARBA" id="ARBA00023136"/>
    </source>
</evidence>
<feature type="transmembrane region" description="Helical" evidence="10">
    <location>
        <begin position="309"/>
        <end position="333"/>
    </location>
</feature>
<keyword evidence="6 10" id="KW-1133">Transmembrane helix</keyword>
<proteinExistence type="predicted"/>
<reference evidence="11" key="1">
    <citation type="submission" date="2020-10" db="EMBL/GenBank/DDBJ databases">
        <authorList>
            <person name="Gilroy R."/>
        </authorList>
    </citation>
    <scope>NUCLEOTIDE SEQUENCE</scope>
    <source>
        <strain evidence="11">7463</strain>
    </source>
</reference>
<reference evidence="11" key="2">
    <citation type="journal article" date="2021" name="PeerJ">
        <title>Extensive microbial diversity within the chicken gut microbiome revealed by metagenomics and culture.</title>
        <authorList>
            <person name="Gilroy R."/>
            <person name="Ravi A."/>
            <person name="Getino M."/>
            <person name="Pursley I."/>
            <person name="Horton D.L."/>
            <person name="Alikhan N.F."/>
            <person name="Baker D."/>
            <person name="Gharbi K."/>
            <person name="Hall N."/>
            <person name="Watson M."/>
            <person name="Adriaenssens E.M."/>
            <person name="Foster-Nyarko E."/>
            <person name="Jarju S."/>
            <person name="Secka A."/>
            <person name="Antonio M."/>
            <person name="Oren A."/>
            <person name="Chaudhuri R.R."/>
            <person name="La Ragione R."/>
            <person name="Hildebrand F."/>
            <person name="Pallen M.J."/>
        </authorList>
    </citation>
    <scope>NUCLEOTIDE SEQUENCE</scope>
    <source>
        <strain evidence="11">7463</strain>
    </source>
</reference>
<evidence type="ECO:0000256" key="6">
    <source>
        <dbReference type="ARBA" id="ARBA00022989"/>
    </source>
</evidence>
<evidence type="ECO:0000256" key="4">
    <source>
        <dbReference type="ARBA" id="ARBA00022475"/>
    </source>
</evidence>
<feature type="transmembrane region" description="Helical" evidence="10">
    <location>
        <begin position="412"/>
        <end position="431"/>
    </location>
</feature>